<name>A0ABY0HA13_9PEZI</name>
<proteinExistence type="predicted"/>
<keyword evidence="2" id="KW-1185">Reference proteome</keyword>
<dbReference type="Proteomes" id="UP000294003">
    <property type="component" value="Unassembled WGS sequence"/>
</dbReference>
<reference evidence="1 2" key="1">
    <citation type="submission" date="2018-06" db="EMBL/GenBank/DDBJ databases">
        <title>Complete Genomes of Monosporascus.</title>
        <authorList>
            <person name="Robinson A.J."/>
            <person name="Natvig D.O."/>
        </authorList>
    </citation>
    <scope>NUCLEOTIDE SEQUENCE [LARGE SCALE GENOMIC DNA]</scope>
    <source>
        <strain evidence="1 2">CBS 609.92</strain>
    </source>
</reference>
<accession>A0ABY0HA13</accession>
<comment type="caution">
    <text evidence="1">The sequence shown here is derived from an EMBL/GenBank/DDBJ whole genome shotgun (WGS) entry which is preliminary data.</text>
</comment>
<organism evidence="1 2">
    <name type="scientific">Monosporascus cannonballus</name>
    <dbReference type="NCBI Taxonomy" id="155416"/>
    <lineage>
        <taxon>Eukaryota</taxon>
        <taxon>Fungi</taxon>
        <taxon>Dikarya</taxon>
        <taxon>Ascomycota</taxon>
        <taxon>Pezizomycotina</taxon>
        <taxon>Sordariomycetes</taxon>
        <taxon>Xylariomycetidae</taxon>
        <taxon>Xylariales</taxon>
        <taxon>Xylariales incertae sedis</taxon>
        <taxon>Monosporascus</taxon>
    </lineage>
</organism>
<dbReference type="EMBL" id="QJNS01000096">
    <property type="protein sequence ID" value="RYO87788.1"/>
    <property type="molecule type" value="Genomic_DNA"/>
</dbReference>
<protein>
    <recommendedName>
        <fullName evidence="3">F-box domain-containing protein</fullName>
    </recommendedName>
</protein>
<gene>
    <name evidence="1" type="ORF">DL762_004078</name>
</gene>
<evidence type="ECO:0000313" key="2">
    <source>
        <dbReference type="Proteomes" id="UP000294003"/>
    </source>
</evidence>
<evidence type="ECO:0008006" key="3">
    <source>
        <dbReference type="Google" id="ProtNLM"/>
    </source>
</evidence>
<sequence>MYDESGWSSAATTPISDPTTEFKNYSRYEDMFLRYLKQSHFCDDTTSGYLQRFFSCLAEQGLDGVSDEELESLYRQLLDALQAAQEHMSVAYTGGRTTRTFVGVHLSMLHSWRYYIRYHQYDSYFEGLGAKVVASIPPDPKAYQEWLKLMRAEYTARERDLEQHVYEIRDGSSPDYSQFHEFESLPSELPRLDDSAAEFFYIIDLDREILTMNFSMHWRLGNIPRQDNLWLRAIADSVYRYKPTISLDICPEEHMASLALELPKRNQEIGYDFHVVSPRTDIGDARKAFLTYVLARTLIEYQNEIIRFGREWSPDSFPFRELTFALVSIASSQAIFHSFPAQPCSPRTCCRWGCQSNHLPKSPGWLSEEWVGHNAPLLEFGSMSHRPGEPPGASPTKTMYWLEDVLVSLTLVVDGEAITNAVSWGIEQGQTNFQVVVLSLFEVAFAEVSFDDDNDEPFVTVSEAIDLSPLRAEYCVSTHPRERPELKPGMEIKHEYGELIMRSNCTGTARRLRSQFPGLASLVNFLEVAASRRAASKLAGILAPELYHRILDFVDYDTWKTCLVVSREFRTYCVCKYRLDDRMRIVGGPFVRLQKHHKERLLSFDFEDMQTGDILPMIQTPRHRLRTNECNWMPVIGSNRKALMVDTVVEFEPAGDVPVEADSDDDWALNTSMSDVTRGKPLGKIRPVSAFPNAASLPSYLISTRLRLSKRDNEGLFFTRVRVLQPYRDTRPGSSKRLAVDGPLGHLLRRSRPKAWLVNNTATHNRLFQPPKFRLQLRPRCVSAAARVGQQREERYADGTLWVCRDHGRSGGVRVRYWEAYPTLGAHPAILQRTALTPPYCPQRMLPQQPWSGNNTGVGFTNPRTPDRGILAAILVSGARIFVHIHRCPSSSS</sequence>
<evidence type="ECO:0000313" key="1">
    <source>
        <dbReference type="EMBL" id="RYO87788.1"/>
    </source>
</evidence>